<dbReference type="Proteomes" id="UP001141327">
    <property type="component" value="Unassembled WGS sequence"/>
</dbReference>
<evidence type="ECO:0000256" key="8">
    <source>
        <dbReference type="ARBA" id="ARBA00022989"/>
    </source>
</evidence>
<evidence type="ECO:0000256" key="4">
    <source>
        <dbReference type="ARBA" id="ARBA00022676"/>
    </source>
</evidence>
<dbReference type="PANTHER" id="PTHR22760">
    <property type="entry name" value="GLYCOSYLTRANSFERASE"/>
    <property type="match status" value="1"/>
</dbReference>
<reference evidence="12" key="1">
    <citation type="journal article" date="2022" name="bioRxiv">
        <title>Genomics of Preaxostyla Flagellates Illuminates Evolutionary Transitions and the Path Towards Mitochondrial Loss.</title>
        <authorList>
            <person name="Novak L.V.F."/>
            <person name="Treitli S.C."/>
            <person name="Pyrih J."/>
            <person name="Halakuc P."/>
            <person name="Pipaliya S.V."/>
            <person name="Vacek V."/>
            <person name="Brzon O."/>
            <person name="Soukal P."/>
            <person name="Eme L."/>
            <person name="Dacks J.B."/>
            <person name="Karnkowska A."/>
            <person name="Elias M."/>
            <person name="Hampl V."/>
        </authorList>
    </citation>
    <scope>NUCLEOTIDE SEQUENCE</scope>
    <source>
        <strain evidence="12">RCP-MX</strain>
    </source>
</reference>
<evidence type="ECO:0000256" key="2">
    <source>
        <dbReference type="ARBA" id="ARBA00004922"/>
    </source>
</evidence>
<feature type="transmembrane region" description="Helical" evidence="10">
    <location>
        <begin position="21"/>
        <end position="42"/>
    </location>
</feature>
<keyword evidence="13" id="KW-1185">Reference proteome</keyword>
<evidence type="ECO:0000313" key="12">
    <source>
        <dbReference type="EMBL" id="KAJ4456550.1"/>
    </source>
</evidence>
<feature type="transmembrane region" description="Helical" evidence="10">
    <location>
        <begin position="185"/>
        <end position="209"/>
    </location>
</feature>
<evidence type="ECO:0000256" key="7">
    <source>
        <dbReference type="ARBA" id="ARBA00022824"/>
    </source>
</evidence>
<proteinExistence type="inferred from homology"/>
<evidence type="ECO:0000256" key="1">
    <source>
        <dbReference type="ARBA" id="ARBA00004477"/>
    </source>
</evidence>
<sequence>MSSQQPEGEPSVVKPRFAFPSYLNCLLGFFAVRLVAALVTYVGDCDETFNYWEPTHYLMYGTGFQTWEYSPEFGLRSYGYLLPHVGVGMLARLFTSNKIQVWFSIRTTLALFCAACEALFVQGVRYRFRDTIAWVTYAFLMVSAGMFQASVSFLPSAFAMCCIMAGMGCWMQQGSSRVSQFWTVFAFEAAALMGWPFSGLCAVPVALNLMTGSGYRFVKTVIWGLSALAIIMVPTCLVDHFFYRRWIVPVLNIALYNVFSKSRGALKLESGIFIEVTPGIREFRRHKAQDSPHQEERFLYVVYPLFCLAGAIGLVLLVSRLCFGRPPAPRKLHPTAQAALDARAAAAAAATVASTMATDRGADTINPRRHGRVPTTEPMMTSDAEEVPAPAPSPAPARPSARRLRQQRATAKAALLTILLAAAIVSASRALALYRGYHAPLQVWAELADHVLVPFRAHLQQAAPAAAAAAATAAPEVRVCVGKEWYRFPSSFFLPSPSDRLVFVRSGFTGLLPKPFAPLPNGTWQVPTQMNEFNKMEPSRYVDESQCHFMVEQEFPGQVEPRYAQMPQWSVEASHGFLDAARTPRLLRPLWLPTVSPRANCQTGYSILRNRNAVPDALWEAAIPKTHREALRVDRDVRRCP</sequence>
<feature type="region of interest" description="Disordered" evidence="11">
    <location>
        <begin position="358"/>
        <end position="406"/>
    </location>
</feature>
<dbReference type="InterPro" id="IPR005599">
    <property type="entry name" value="GPI_mannosylTrfase"/>
</dbReference>
<feature type="transmembrane region" description="Helical" evidence="10">
    <location>
        <begin position="107"/>
        <end position="125"/>
    </location>
</feature>
<feature type="transmembrane region" description="Helical" evidence="10">
    <location>
        <begin position="221"/>
        <end position="243"/>
    </location>
</feature>
<dbReference type="PANTHER" id="PTHR22760:SF2">
    <property type="entry name" value="ALPHA-1,2-MANNOSYLTRANSFERASE ALG9"/>
    <property type="match status" value="1"/>
</dbReference>
<comment type="similarity">
    <text evidence="3 10">Belongs to the glycosyltransferase 22 family.</text>
</comment>
<evidence type="ECO:0000256" key="6">
    <source>
        <dbReference type="ARBA" id="ARBA00022692"/>
    </source>
</evidence>
<comment type="pathway">
    <text evidence="2">Protein modification; protein glycosylation.</text>
</comment>
<keyword evidence="9 10" id="KW-0472">Membrane</keyword>
<keyword evidence="6 10" id="KW-0812">Transmembrane</keyword>
<feature type="transmembrane region" description="Helical" evidence="10">
    <location>
        <begin position="300"/>
        <end position="323"/>
    </location>
</feature>
<keyword evidence="8 10" id="KW-1133">Transmembrane helix</keyword>
<name>A0ABQ8UB77_9EUKA</name>
<evidence type="ECO:0000256" key="10">
    <source>
        <dbReference type="RuleBase" id="RU363075"/>
    </source>
</evidence>
<evidence type="ECO:0000313" key="13">
    <source>
        <dbReference type="Proteomes" id="UP001141327"/>
    </source>
</evidence>
<keyword evidence="4 10" id="KW-0328">Glycosyltransferase</keyword>
<dbReference type="Pfam" id="PF03901">
    <property type="entry name" value="Glyco_transf_22"/>
    <property type="match status" value="2"/>
</dbReference>
<feature type="transmembrane region" description="Helical" evidence="10">
    <location>
        <begin position="154"/>
        <end position="173"/>
    </location>
</feature>
<evidence type="ECO:0000256" key="9">
    <source>
        <dbReference type="ARBA" id="ARBA00023136"/>
    </source>
</evidence>
<evidence type="ECO:0000256" key="11">
    <source>
        <dbReference type="SAM" id="MobiDB-lite"/>
    </source>
</evidence>
<keyword evidence="7 10" id="KW-0256">Endoplasmic reticulum</keyword>
<gene>
    <name evidence="12" type="ORF">PAPYR_8194</name>
</gene>
<organism evidence="12 13">
    <name type="scientific">Paratrimastix pyriformis</name>
    <dbReference type="NCBI Taxonomy" id="342808"/>
    <lineage>
        <taxon>Eukaryota</taxon>
        <taxon>Metamonada</taxon>
        <taxon>Preaxostyla</taxon>
        <taxon>Paratrimastigidae</taxon>
        <taxon>Paratrimastix</taxon>
    </lineage>
</organism>
<accession>A0ABQ8UB77</accession>
<keyword evidence="5" id="KW-0808">Transferase</keyword>
<feature type="transmembrane region" description="Helical" evidence="10">
    <location>
        <begin position="413"/>
        <end position="434"/>
    </location>
</feature>
<comment type="subcellular location">
    <subcellularLocation>
        <location evidence="1 10">Endoplasmic reticulum membrane</location>
        <topology evidence="1 10">Multi-pass membrane protein</topology>
    </subcellularLocation>
</comment>
<evidence type="ECO:0000256" key="5">
    <source>
        <dbReference type="ARBA" id="ARBA00022679"/>
    </source>
</evidence>
<dbReference type="EMBL" id="JAPMOS010000067">
    <property type="protein sequence ID" value="KAJ4456550.1"/>
    <property type="molecule type" value="Genomic_DNA"/>
</dbReference>
<protein>
    <recommendedName>
        <fullName evidence="10">Mannosyltransferase</fullName>
        <ecNumber evidence="10">2.4.1.-</ecNumber>
    </recommendedName>
</protein>
<comment type="caution">
    <text evidence="12">The sequence shown here is derived from an EMBL/GenBank/DDBJ whole genome shotgun (WGS) entry which is preliminary data.</text>
</comment>
<evidence type="ECO:0000256" key="3">
    <source>
        <dbReference type="ARBA" id="ARBA00007063"/>
    </source>
</evidence>
<dbReference type="EC" id="2.4.1.-" evidence="10"/>